<evidence type="ECO:0000259" key="2">
    <source>
        <dbReference type="Pfam" id="PF03732"/>
    </source>
</evidence>
<reference evidence="3 4" key="1">
    <citation type="submission" date="2019-07" db="EMBL/GenBank/DDBJ databases">
        <title>De Novo Assembly of kiwifruit Actinidia rufa.</title>
        <authorList>
            <person name="Sugita-Konishi S."/>
            <person name="Sato K."/>
            <person name="Mori E."/>
            <person name="Abe Y."/>
            <person name="Kisaki G."/>
            <person name="Hamano K."/>
            <person name="Suezawa K."/>
            <person name="Otani M."/>
            <person name="Fukuda T."/>
            <person name="Manabe T."/>
            <person name="Gomi K."/>
            <person name="Tabuchi M."/>
            <person name="Akimitsu K."/>
            <person name="Kataoka I."/>
        </authorList>
    </citation>
    <scope>NUCLEOTIDE SEQUENCE [LARGE SCALE GENOMIC DNA]</scope>
    <source>
        <strain evidence="4">cv. Fuchu</strain>
    </source>
</reference>
<dbReference type="Pfam" id="PF03732">
    <property type="entry name" value="Retrotrans_gag"/>
    <property type="match status" value="1"/>
</dbReference>
<protein>
    <recommendedName>
        <fullName evidence="2">Retrotransposon gag domain-containing protein</fullName>
    </recommendedName>
</protein>
<dbReference type="AlphaFoldDB" id="A0A7J0E325"/>
<dbReference type="OrthoDB" id="1737504at2759"/>
<evidence type="ECO:0000313" key="3">
    <source>
        <dbReference type="EMBL" id="GFY80845.1"/>
    </source>
</evidence>
<organism evidence="3 4">
    <name type="scientific">Actinidia rufa</name>
    <dbReference type="NCBI Taxonomy" id="165716"/>
    <lineage>
        <taxon>Eukaryota</taxon>
        <taxon>Viridiplantae</taxon>
        <taxon>Streptophyta</taxon>
        <taxon>Embryophyta</taxon>
        <taxon>Tracheophyta</taxon>
        <taxon>Spermatophyta</taxon>
        <taxon>Magnoliopsida</taxon>
        <taxon>eudicotyledons</taxon>
        <taxon>Gunneridae</taxon>
        <taxon>Pentapetalae</taxon>
        <taxon>asterids</taxon>
        <taxon>Ericales</taxon>
        <taxon>Actinidiaceae</taxon>
        <taxon>Actinidia</taxon>
    </lineage>
</organism>
<feature type="region of interest" description="Disordered" evidence="1">
    <location>
        <begin position="1"/>
        <end position="40"/>
    </location>
</feature>
<dbReference type="Proteomes" id="UP000585474">
    <property type="component" value="Unassembled WGS sequence"/>
</dbReference>
<proteinExistence type="predicted"/>
<evidence type="ECO:0000256" key="1">
    <source>
        <dbReference type="SAM" id="MobiDB-lite"/>
    </source>
</evidence>
<sequence length="224" mass="25349">MSSKSRSSSQTPKVESKEVRRRWRSPRCDDQVPRRRDRSTTQKIRDLDARIDTINIGVGEVMVQKLSLGTINSFDDLIRPFIANFTSSQVRQKNASHLFIVHQKEIESLKDYVKWFNQAILEVEDSSDKVVIVAMIEGLCPSPLFDSLSKNVPATMSALQSKAEKYITAERMMSTSSRVFTSPMVLTSFMVPTLSMVLSSSKELTSPMVLTSPITLRMITLKIR</sequence>
<dbReference type="InterPro" id="IPR005162">
    <property type="entry name" value="Retrotrans_gag_dom"/>
</dbReference>
<comment type="caution">
    <text evidence="3">The sequence shown here is derived from an EMBL/GenBank/DDBJ whole genome shotgun (WGS) entry which is preliminary data.</text>
</comment>
<name>A0A7J0E325_9ERIC</name>
<feature type="domain" description="Retrotransposon gag" evidence="2">
    <location>
        <begin position="66"/>
        <end position="139"/>
    </location>
</feature>
<keyword evidence="4" id="KW-1185">Reference proteome</keyword>
<dbReference type="EMBL" id="BJWL01000001">
    <property type="protein sequence ID" value="GFY80845.1"/>
    <property type="molecule type" value="Genomic_DNA"/>
</dbReference>
<evidence type="ECO:0000313" key="4">
    <source>
        <dbReference type="Proteomes" id="UP000585474"/>
    </source>
</evidence>
<feature type="compositionally biased region" description="Basic and acidic residues" evidence="1">
    <location>
        <begin position="26"/>
        <end position="40"/>
    </location>
</feature>
<gene>
    <name evidence="3" type="ORF">Acr_01g0006540</name>
</gene>
<accession>A0A7J0E325</accession>